<evidence type="ECO:0000313" key="1">
    <source>
        <dbReference type="EMBL" id="KAB1331222.1"/>
    </source>
</evidence>
<sequence>MSWKRTGDWDKVPSILEEAVKRVERAVLFNFYVIGEGSVNHARENGSYKDRTSNLRNSIGYVIAYNGEIIEYGFKRSAGITDKEAFLADYKIQEMIGDSGFDLIIVAGMNYARHVENKGYDVLSSTEKYLKREVQAKIKRILSKAGFNQ</sequence>
<comment type="caution">
    <text evidence="1">The sequence shown here is derived from an EMBL/GenBank/DDBJ whole genome shotgun (WGS) entry which is preliminary data.</text>
</comment>
<organism evidence="1 2">
    <name type="scientific">Bacteroides ovatus</name>
    <dbReference type="NCBI Taxonomy" id="28116"/>
    <lineage>
        <taxon>Bacteria</taxon>
        <taxon>Pseudomonadati</taxon>
        <taxon>Bacteroidota</taxon>
        <taxon>Bacteroidia</taxon>
        <taxon>Bacteroidales</taxon>
        <taxon>Bacteroidaceae</taxon>
        <taxon>Bacteroides</taxon>
    </lineage>
</organism>
<proteinExistence type="predicted"/>
<evidence type="ECO:0000313" key="2">
    <source>
        <dbReference type="Proteomes" id="UP000375690"/>
    </source>
</evidence>
<protein>
    <submittedName>
        <fullName evidence="1">Uncharacterized protein</fullName>
    </submittedName>
</protein>
<dbReference type="AlphaFoldDB" id="A0A6A1Y0E5"/>
<accession>A0A6A1Y0E5</accession>
<gene>
    <name evidence="1" type="ORF">F3B53_00180</name>
</gene>
<dbReference type="RefSeq" id="WP_272196112.1">
    <property type="nucleotide sequence ID" value="NZ_CP113514.1"/>
</dbReference>
<reference evidence="1 2" key="1">
    <citation type="journal article" date="2019" name="Nat. Med.">
        <title>A library of human gut bacterial isolates paired with longitudinal multiomics data enables mechanistic microbiome research.</title>
        <authorList>
            <person name="Poyet M."/>
            <person name="Groussin M."/>
            <person name="Gibbons S.M."/>
            <person name="Avila-Pacheco J."/>
            <person name="Jiang X."/>
            <person name="Kearney S.M."/>
            <person name="Perrotta A.R."/>
            <person name="Berdy B."/>
            <person name="Zhao S."/>
            <person name="Lieberman T.D."/>
            <person name="Swanson P.K."/>
            <person name="Smith M."/>
            <person name="Roesemann S."/>
            <person name="Alexander J.E."/>
            <person name="Rich S.A."/>
            <person name="Livny J."/>
            <person name="Vlamakis H."/>
            <person name="Clish C."/>
            <person name="Bullock K."/>
            <person name="Deik A."/>
            <person name="Scott J."/>
            <person name="Pierce K.A."/>
            <person name="Xavier R.J."/>
            <person name="Alm E.J."/>
        </authorList>
    </citation>
    <scope>NUCLEOTIDE SEQUENCE [LARGE SCALE GENOMIC DNA]</scope>
    <source>
        <strain evidence="1 2">BIOML-A2</strain>
    </source>
</reference>
<dbReference type="Proteomes" id="UP000375690">
    <property type="component" value="Unassembled WGS sequence"/>
</dbReference>
<dbReference type="EMBL" id="VWFC01000001">
    <property type="protein sequence ID" value="KAB1331222.1"/>
    <property type="molecule type" value="Genomic_DNA"/>
</dbReference>
<name>A0A6A1Y0E5_BACOV</name>